<evidence type="ECO:0000313" key="3">
    <source>
        <dbReference type="Proteomes" id="UP001497623"/>
    </source>
</evidence>
<organism evidence="2 3">
    <name type="scientific">Meganyctiphanes norvegica</name>
    <name type="common">Northern krill</name>
    <name type="synonym">Thysanopoda norvegica</name>
    <dbReference type="NCBI Taxonomy" id="48144"/>
    <lineage>
        <taxon>Eukaryota</taxon>
        <taxon>Metazoa</taxon>
        <taxon>Ecdysozoa</taxon>
        <taxon>Arthropoda</taxon>
        <taxon>Crustacea</taxon>
        <taxon>Multicrustacea</taxon>
        <taxon>Malacostraca</taxon>
        <taxon>Eumalacostraca</taxon>
        <taxon>Eucarida</taxon>
        <taxon>Euphausiacea</taxon>
        <taxon>Euphausiidae</taxon>
        <taxon>Meganyctiphanes</taxon>
    </lineage>
</organism>
<comment type="caution">
    <text evidence="2">The sequence shown here is derived from an EMBL/GenBank/DDBJ whole genome shotgun (WGS) entry which is preliminary data.</text>
</comment>
<name>A0AAV2Q808_MEGNR</name>
<keyword evidence="3" id="KW-1185">Reference proteome</keyword>
<reference evidence="2 3" key="1">
    <citation type="submission" date="2024-05" db="EMBL/GenBank/DDBJ databases">
        <authorList>
            <person name="Wallberg A."/>
        </authorList>
    </citation>
    <scope>NUCLEOTIDE SEQUENCE [LARGE SCALE GENOMIC DNA]</scope>
</reference>
<proteinExistence type="predicted"/>
<keyword evidence="1" id="KW-1133">Transmembrane helix</keyword>
<feature type="transmembrane region" description="Helical" evidence="1">
    <location>
        <begin position="7"/>
        <end position="26"/>
    </location>
</feature>
<keyword evidence="1" id="KW-0472">Membrane</keyword>
<dbReference type="Proteomes" id="UP001497623">
    <property type="component" value="Unassembled WGS sequence"/>
</dbReference>
<keyword evidence="1" id="KW-0812">Transmembrane</keyword>
<protein>
    <submittedName>
        <fullName evidence="2">Uncharacterized protein</fullName>
    </submittedName>
</protein>
<evidence type="ECO:0000313" key="2">
    <source>
        <dbReference type="EMBL" id="CAL4072270.1"/>
    </source>
</evidence>
<evidence type="ECO:0000256" key="1">
    <source>
        <dbReference type="SAM" id="Phobius"/>
    </source>
</evidence>
<dbReference type="EMBL" id="CAXKWB010004148">
    <property type="protein sequence ID" value="CAL4072270.1"/>
    <property type="molecule type" value="Genomic_DNA"/>
</dbReference>
<feature type="non-terminal residue" evidence="2">
    <location>
        <position position="1"/>
    </location>
</feature>
<dbReference type="AlphaFoldDB" id="A0AAV2Q808"/>
<accession>A0AAV2Q808</accession>
<sequence>QQMSWSAAYWVAVMVTGATILALAAADAHNGVGAPTPPAALGIGLRNLHKRPYPRWYNSYISRVSSFDPRSSLMSERKRFLPFHPLARFRGLSVSDEGVRDRQRYYEMPLSDAPAYTLPSAPAVAPGQKYSTQSFIKQQQQPIIDREMELEDDDNEGDDEHEFIKTELPNRQIAAGELIGLLQRMAANREVGRNAKIFRFGANK</sequence>
<gene>
    <name evidence="2" type="ORF">MNOR_LOCUS8789</name>
</gene>